<feature type="transmembrane region" description="Helical" evidence="10">
    <location>
        <begin position="266"/>
        <end position="288"/>
    </location>
</feature>
<keyword evidence="14" id="KW-1185">Reference proteome</keyword>
<evidence type="ECO:0000256" key="5">
    <source>
        <dbReference type="ARBA" id="ARBA00022692"/>
    </source>
</evidence>
<evidence type="ECO:0000256" key="1">
    <source>
        <dbReference type="ARBA" id="ARBA00004429"/>
    </source>
</evidence>
<dbReference type="PRINTS" id="PR00864">
    <property type="entry name" value="PREPILNPTASE"/>
</dbReference>
<feature type="transmembrane region" description="Helical" evidence="10">
    <location>
        <begin position="188"/>
        <end position="208"/>
    </location>
</feature>
<dbReference type="InterPro" id="IPR000045">
    <property type="entry name" value="Prepilin_IV_endopep_pep"/>
</dbReference>
<keyword evidence="9" id="KW-0511">Multifunctional enzyme</keyword>
<dbReference type="EMBL" id="BMLX01000002">
    <property type="protein sequence ID" value="GGP21473.1"/>
    <property type="molecule type" value="Genomic_DNA"/>
</dbReference>
<proteinExistence type="inferred from homology"/>
<dbReference type="EC" id="2.1.1.-" evidence="9"/>
<comment type="catalytic activity">
    <reaction evidence="9">
        <text>Typically cleaves a -Gly-|-Phe- bond to release an N-terminal, basic peptide of 5-8 residues from type IV prepilin, and then N-methylates the new N-terminal amino group, the methyl donor being S-adenosyl-L-methionine.</text>
        <dbReference type="EC" id="3.4.23.43"/>
    </reaction>
</comment>
<evidence type="ECO:0000256" key="3">
    <source>
        <dbReference type="ARBA" id="ARBA00022475"/>
    </source>
</evidence>
<comment type="similarity">
    <text evidence="2 8">Belongs to the peptidase A24 family.</text>
</comment>
<evidence type="ECO:0000256" key="8">
    <source>
        <dbReference type="RuleBase" id="RU003793"/>
    </source>
</evidence>
<dbReference type="PANTHER" id="PTHR30487:SF0">
    <property type="entry name" value="PREPILIN LEADER PEPTIDASE_N-METHYLTRANSFERASE-RELATED"/>
    <property type="match status" value="1"/>
</dbReference>
<sequence length="294" mass="31838">MHDYALLFSQNPLLFGGFCLLLGLLVGSFLNVVIHRLPRMIEAQFRLECAALDLPPEEPLPQPETRYNLVVPRSACPTCGHQISALENIPVLSWLALGGKCRGCRSPISIRYPAVELLTGLMTAFTGMHLGFGLHAIAAIVITWALIALFFIDADTYLLPDSITLPLMWAGMLFNLGDQGFTSLSSSVIGAAAGYLVLWSVFWLFKLATGKEGMGYGDFKLLAALGAWFGWQSLPVIVLLSSVAGALIGMTMVMAAKRGFGKPMPFGPYLALAGWGMLIWGPQLQALLFGNLLF</sequence>
<evidence type="ECO:0000259" key="12">
    <source>
        <dbReference type="Pfam" id="PF06750"/>
    </source>
</evidence>
<dbReference type="EC" id="3.4.23.43" evidence="9"/>
<evidence type="ECO:0000256" key="9">
    <source>
        <dbReference type="RuleBase" id="RU003794"/>
    </source>
</evidence>
<keyword evidence="9" id="KW-0645">Protease</keyword>
<name>A0ABQ2PAA4_9NEIS</name>
<keyword evidence="9" id="KW-0378">Hydrolase</keyword>
<comment type="caution">
    <text evidence="13">The sequence shown here is derived from an EMBL/GenBank/DDBJ whole genome shotgun (WGS) entry which is preliminary data.</text>
</comment>
<protein>
    <recommendedName>
        <fullName evidence="9">Prepilin leader peptidase/N-methyltransferase</fullName>
        <ecNumber evidence="9">2.1.1.-</ecNumber>
        <ecNumber evidence="9">3.4.23.43</ecNumber>
    </recommendedName>
</protein>
<dbReference type="InterPro" id="IPR014032">
    <property type="entry name" value="Peptidase_A24A_bac"/>
</dbReference>
<dbReference type="Proteomes" id="UP000637267">
    <property type="component" value="Unassembled WGS sequence"/>
</dbReference>
<organism evidence="13 14">
    <name type="scientific">Silvimonas iriomotensis</name>
    <dbReference type="NCBI Taxonomy" id="449662"/>
    <lineage>
        <taxon>Bacteria</taxon>
        <taxon>Pseudomonadati</taxon>
        <taxon>Pseudomonadota</taxon>
        <taxon>Betaproteobacteria</taxon>
        <taxon>Neisseriales</taxon>
        <taxon>Chitinibacteraceae</taxon>
        <taxon>Silvimonas</taxon>
    </lineage>
</organism>
<dbReference type="InterPro" id="IPR010627">
    <property type="entry name" value="Prepilin_pept_A24_N"/>
</dbReference>
<gene>
    <name evidence="13" type="primary">gspO</name>
    <name evidence="13" type="ORF">GCM10010970_20650</name>
</gene>
<evidence type="ECO:0000313" key="13">
    <source>
        <dbReference type="EMBL" id="GGP21473.1"/>
    </source>
</evidence>
<accession>A0ABQ2PAA4</accession>
<dbReference type="RefSeq" id="WP_188704247.1">
    <property type="nucleotide sequence ID" value="NZ_BMLX01000002.1"/>
</dbReference>
<keyword evidence="7 10" id="KW-0472">Membrane</keyword>
<keyword evidence="6 10" id="KW-1133">Transmembrane helix</keyword>
<dbReference type="Gene3D" id="1.20.120.1220">
    <property type="match status" value="1"/>
</dbReference>
<dbReference type="InterPro" id="IPR050882">
    <property type="entry name" value="Prepilin_peptidase/N-MTase"/>
</dbReference>
<dbReference type="Pfam" id="PF01478">
    <property type="entry name" value="Peptidase_A24"/>
    <property type="match status" value="1"/>
</dbReference>
<evidence type="ECO:0000259" key="11">
    <source>
        <dbReference type="Pfam" id="PF01478"/>
    </source>
</evidence>
<evidence type="ECO:0000256" key="6">
    <source>
        <dbReference type="ARBA" id="ARBA00022989"/>
    </source>
</evidence>
<evidence type="ECO:0000256" key="7">
    <source>
        <dbReference type="ARBA" id="ARBA00023136"/>
    </source>
</evidence>
<evidence type="ECO:0000256" key="2">
    <source>
        <dbReference type="ARBA" id="ARBA00005801"/>
    </source>
</evidence>
<dbReference type="PANTHER" id="PTHR30487">
    <property type="entry name" value="TYPE 4 PREPILIN-LIKE PROTEINS LEADER PEPTIDE-PROCESSING ENZYME"/>
    <property type="match status" value="1"/>
</dbReference>
<evidence type="ECO:0000256" key="10">
    <source>
        <dbReference type="SAM" id="Phobius"/>
    </source>
</evidence>
<keyword evidence="9" id="KW-0808">Transferase</keyword>
<feature type="domain" description="Prepilin peptidase A24 N-terminal" evidence="12">
    <location>
        <begin position="21"/>
        <end position="129"/>
    </location>
</feature>
<dbReference type="Pfam" id="PF06750">
    <property type="entry name" value="A24_N_bact"/>
    <property type="match status" value="1"/>
</dbReference>
<keyword evidence="4" id="KW-0997">Cell inner membrane</keyword>
<keyword evidence="5 9" id="KW-0812">Transmembrane</keyword>
<comment type="subcellular location">
    <subcellularLocation>
        <location evidence="1">Cell inner membrane</location>
        <topology evidence="1">Multi-pass membrane protein</topology>
    </subcellularLocation>
    <subcellularLocation>
        <location evidence="9">Cell membrane</location>
        <topology evidence="9">Multi-pass membrane protein</topology>
    </subcellularLocation>
</comment>
<feature type="transmembrane region" description="Helical" evidence="10">
    <location>
        <begin position="132"/>
        <end position="152"/>
    </location>
</feature>
<feature type="transmembrane region" description="Helical" evidence="10">
    <location>
        <begin position="12"/>
        <end position="34"/>
    </location>
</feature>
<reference evidence="14" key="1">
    <citation type="journal article" date="2019" name="Int. J. Syst. Evol. Microbiol.">
        <title>The Global Catalogue of Microorganisms (GCM) 10K type strain sequencing project: providing services to taxonomists for standard genome sequencing and annotation.</title>
        <authorList>
            <consortium name="The Broad Institute Genomics Platform"/>
            <consortium name="The Broad Institute Genome Sequencing Center for Infectious Disease"/>
            <person name="Wu L."/>
            <person name="Ma J."/>
        </authorList>
    </citation>
    <scope>NUCLEOTIDE SEQUENCE [LARGE SCALE GENOMIC DNA]</scope>
    <source>
        <strain evidence="14">CGMCC 1.8859</strain>
    </source>
</reference>
<feature type="domain" description="Prepilin type IV endopeptidase peptidase" evidence="11">
    <location>
        <begin position="140"/>
        <end position="249"/>
    </location>
</feature>
<keyword evidence="3" id="KW-1003">Cell membrane</keyword>
<keyword evidence="9" id="KW-0489">Methyltransferase</keyword>
<feature type="transmembrane region" description="Helical" evidence="10">
    <location>
        <begin position="228"/>
        <end position="254"/>
    </location>
</feature>
<comment type="function">
    <text evidence="9">Plays an essential role in type IV pili and type II pseudopili formation by proteolytically removing the leader sequence from substrate proteins and subsequently monomethylating the alpha-amino group of the newly exposed N-terminal phenylalanine.</text>
</comment>
<evidence type="ECO:0000256" key="4">
    <source>
        <dbReference type="ARBA" id="ARBA00022519"/>
    </source>
</evidence>
<evidence type="ECO:0000313" key="14">
    <source>
        <dbReference type="Proteomes" id="UP000637267"/>
    </source>
</evidence>